<feature type="compositionally biased region" description="Pro residues" evidence="1">
    <location>
        <begin position="302"/>
        <end position="326"/>
    </location>
</feature>
<keyword evidence="5" id="KW-1185">Reference proteome</keyword>
<keyword evidence="3" id="KW-0732">Signal</keyword>
<dbReference type="RefSeq" id="XP_038787409.1">
    <property type="nucleotide sequence ID" value="XM_038930459.1"/>
</dbReference>
<feature type="compositionally biased region" description="Low complexity" evidence="1">
    <location>
        <begin position="182"/>
        <end position="206"/>
    </location>
</feature>
<feature type="transmembrane region" description="Helical" evidence="2">
    <location>
        <begin position="227"/>
        <end position="249"/>
    </location>
</feature>
<reference evidence="4" key="1">
    <citation type="submission" date="2020-01" db="EMBL/GenBank/DDBJ databases">
        <authorList>
            <person name="Feng Z.H.Z."/>
        </authorList>
    </citation>
    <scope>NUCLEOTIDE SEQUENCE</scope>
    <source>
        <strain evidence="4">CBS107.38</strain>
    </source>
</reference>
<sequence>GRISDTQSLLSLTSLSLLVLPTVAMTGMVGTCYFANGTALPIDPIYNQYQPCQSGGPSTICCGIFRDNVAGGNVTAGDTVDECLPNGLCQNRATTTDGVEETKFFVDFCADDNIDSPSCLNVCDQVRDSFGIAQLTPCDNGRADSDRWCCGDSTACCTSNVGVVKLPQIMGAAVSSSRAGLPTTTPVSKVSSASTASTPTAGTEAPNNSQPAAVGNAGEDARVTGGVIAGIVVGGVIGLALLAAAVFFARRASKYKREAAVSKYAQDIAGCLPQNPDQGQMSDYQKYMHDSQHTYSSAQPSELPPAPPSELPSFEPRPPGTTLPQR</sequence>
<comment type="caution">
    <text evidence="4">The sequence shown here is derived from an EMBL/GenBank/DDBJ whole genome shotgun (WGS) entry which is preliminary data.</text>
</comment>
<feature type="non-terminal residue" evidence="4">
    <location>
        <position position="1"/>
    </location>
</feature>
<feature type="signal peptide" evidence="3">
    <location>
        <begin position="1"/>
        <end position="24"/>
    </location>
</feature>
<name>A0A8H7EGQ0_9PLEO</name>
<organism evidence="4 5">
    <name type="scientific">Alternaria burnsii</name>
    <dbReference type="NCBI Taxonomy" id="1187904"/>
    <lineage>
        <taxon>Eukaryota</taxon>
        <taxon>Fungi</taxon>
        <taxon>Dikarya</taxon>
        <taxon>Ascomycota</taxon>
        <taxon>Pezizomycotina</taxon>
        <taxon>Dothideomycetes</taxon>
        <taxon>Pleosporomycetidae</taxon>
        <taxon>Pleosporales</taxon>
        <taxon>Pleosporineae</taxon>
        <taxon>Pleosporaceae</taxon>
        <taxon>Alternaria</taxon>
        <taxon>Alternaria sect. Alternaria</taxon>
    </lineage>
</organism>
<feature type="region of interest" description="Disordered" evidence="1">
    <location>
        <begin position="273"/>
        <end position="326"/>
    </location>
</feature>
<proteinExistence type="predicted"/>
<feature type="region of interest" description="Disordered" evidence="1">
    <location>
        <begin position="177"/>
        <end position="217"/>
    </location>
</feature>
<dbReference type="GeneID" id="62203637"/>
<evidence type="ECO:0000256" key="1">
    <source>
        <dbReference type="SAM" id="MobiDB-lite"/>
    </source>
</evidence>
<dbReference type="EMBL" id="JAAABM010000006">
    <property type="protein sequence ID" value="KAF7677200.1"/>
    <property type="molecule type" value="Genomic_DNA"/>
</dbReference>
<keyword evidence="2" id="KW-0812">Transmembrane</keyword>
<evidence type="ECO:0000313" key="4">
    <source>
        <dbReference type="EMBL" id="KAF7677200.1"/>
    </source>
</evidence>
<keyword evidence="2" id="KW-1133">Transmembrane helix</keyword>
<protein>
    <recommendedName>
        <fullName evidence="6">Mid2 domain-containing protein</fullName>
    </recommendedName>
</protein>
<accession>A0A8H7EGQ0</accession>
<gene>
    <name evidence="4" type="ORF">GT037_005412</name>
</gene>
<evidence type="ECO:0000256" key="3">
    <source>
        <dbReference type="SAM" id="SignalP"/>
    </source>
</evidence>
<evidence type="ECO:0008006" key="6">
    <source>
        <dbReference type="Google" id="ProtNLM"/>
    </source>
</evidence>
<evidence type="ECO:0000256" key="2">
    <source>
        <dbReference type="SAM" id="Phobius"/>
    </source>
</evidence>
<dbReference type="Proteomes" id="UP000596902">
    <property type="component" value="Unassembled WGS sequence"/>
</dbReference>
<dbReference type="AlphaFoldDB" id="A0A8H7EGQ0"/>
<reference evidence="4" key="2">
    <citation type="submission" date="2020-08" db="EMBL/GenBank/DDBJ databases">
        <title>Draft Genome Sequence of Cumin Blight Pathogen Alternaria burnsii.</title>
        <authorList>
            <person name="Feng Z."/>
        </authorList>
    </citation>
    <scope>NUCLEOTIDE SEQUENCE</scope>
    <source>
        <strain evidence="4">CBS107.38</strain>
    </source>
</reference>
<keyword evidence="2" id="KW-0472">Membrane</keyword>
<evidence type="ECO:0000313" key="5">
    <source>
        <dbReference type="Proteomes" id="UP000596902"/>
    </source>
</evidence>
<feature type="chain" id="PRO_5034152929" description="Mid2 domain-containing protein" evidence="3">
    <location>
        <begin position="25"/>
        <end position="326"/>
    </location>
</feature>